<dbReference type="EC" id="2.4.1.-" evidence="3"/>
<protein>
    <submittedName>
        <fullName evidence="3">Glycosyltransferase, family 2</fullName>
        <ecNumber evidence="3">2.4.1.-</ecNumber>
    </submittedName>
</protein>
<keyword evidence="1" id="KW-0812">Transmembrane</keyword>
<dbReference type="SUPFAM" id="SSF53448">
    <property type="entry name" value="Nucleotide-diphospho-sugar transferases"/>
    <property type="match status" value="1"/>
</dbReference>
<dbReference type="PANTHER" id="PTHR43646:SF3">
    <property type="entry name" value="SLR1566 PROTEIN"/>
    <property type="match status" value="1"/>
</dbReference>
<feature type="transmembrane region" description="Helical" evidence="1">
    <location>
        <begin position="328"/>
        <end position="350"/>
    </location>
</feature>
<evidence type="ECO:0000256" key="1">
    <source>
        <dbReference type="SAM" id="Phobius"/>
    </source>
</evidence>
<accession>K0JRD8</accession>
<dbReference type="InterPro" id="IPR001173">
    <property type="entry name" value="Glyco_trans_2-like"/>
</dbReference>
<reference evidence="3 4" key="1">
    <citation type="journal article" date="2012" name="BMC Genomics">
        <title>Complete genome sequence of Saccharothrix espanaensis DSM 44229T and comparison to the other completely sequenced Pseudonocardiaceae.</title>
        <authorList>
            <person name="Strobel T."/>
            <person name="Al-Dilaimi A."/>
            <person name="Blom J."/>
            <person name="Gessner A."/>
            <person name="Kalinowski J."/>
            <person name="Luzhetska M."/>
            <person name="Puhler A."/>
            <person name="Szczepanowski R."/>
            <person name="Bechthold A."/>
            <person name="Ruckert C."/>
        </authorList>
    </citation>
    <scope>NUCLEOTIDE SEQUENCE [LARGE SCALE GENOMIC DNA]</scope>
    <source>
        <strain evidence="4">ATCC 51144 / DSM 44229 / JCM 9112 / NBRC 15066 / NRRL 15764</strain>
    </source>
</reference>
<keyword evidence="4" id="KW-1185">Reference proteome</keyword>
<dbReference type="PATRIC" id="fig|1179773.3.peg.1035"/>
<keyword evidence="3" id="KW-0808">Transferase</keyword>
<sequence>MGKWGVLGAAVVAARTAWTVRTWQQVRGLPEVGVDGGTVTVVVPARNEAANIDRCLDGLREQDYQGLRIVVVDDASDDGTADLVRRHAAEDPRVELVLSDGPPSGWAGKVHALYLGVERTESDWLVFVDADTEAAPDLVRRMLAAAVRDDVDLVSTAGRSTTANAGWWLLLPPTNMLLFEGTSIDGSRGRALAVGHCILVSRTAYDQSGGWRAIAGSRADDVGFATLIRDSGGRTRYVDGSDSLATGGMATYGETYRSVRKSVVAGISEFTGGPVSTSLVLGASGVAQVLYGLVPVVTAARGSKRGLAAWLAHSVANWVYLRRSRQPVAAAVLGPLASVAFGVLMLDAAWRALRGEATWKGRDVRG</sequence>
<dbReference type="InterPro" id="IPR029044">
    <property type="entry name" value="Nucleotide-diphossugar_trans"/>
</dbReference>
<gene>
    <name evidence="3" type="primary">gtuS2-5</name>
    <name evidence="3" type="ordered locus">BN6_10330</name>
</gene>
<dbReference type="CDD" id="cd06423">
    <property type="entry name" value="CESA_like"/>
    <property type="match status" value="1"/>
</dbReference>
<dbReference type="GO" id="GO:0016757">
    <property type="term" value="F:glycosyltransferase activity"/>
    <property type="evidence" value="ECO:0007669"/>
    <property type="project" value="UniProtKB-KW"/>
</dbReference>
<dbReference type="AlphaFoldDB" id="K0JRD8"/>
<keyword evidence="1" id="KW-0472">Membrane</keyword>
<dbReference type="BioCyc" id="SESP1179773:BN6_RS05105-MONOMER"/>
<evidence type="ECO:0000313" key="3">
    <source>
        <dbReference type="EMBL" id="CCH28361.1"/>
    </source>
</evidence>
<dbReference type="OrthoDB" id="9806525at2"/>
<organism evidence="3 4">
    <name type="scientific">Saccharothrix espanaensis (strain ATCC 51144 / DSM 44229 / JCM 9112 / NBRC 15066 / NRRL 15764)</name>
    <dbReference type="NCBI Taxonomy" id="1179773"/>
    <lineage>
        <taxon>Bacteria</taxon>
        <taxon>Bacillati</taxon>
        <taxon>Actinomycetota</taxon>
        <taxon>Actinomycetes</taxon>
        <taxon>Pseudonocardiales</taxon>
        <taxon>Pseudonocardiaceae</taxon>
        <taxon>Saccharothrix</taxon>
    </lineage>
</organism>
<feature type="domain" description="Glycosyltransferase 2-like" evidence="2">
    <location>
        <begin position="40"/>
        <end position="207"/>
    </location>
</feature>
<evidence type="ECO:0000259" key="2">
    <source>
        <dbReference type="Pfam" id="PF00535"/>
    </source>
</evidence>
<dbReference type="Pfam" id="PF00535">
    <property type="entry name" value="Glycos_transf_2"/>
    <property type="match status" value="1"/>
</dbReference>
<dbReference type="RefSeq" id="WP_015098474.1">
    <property type="nucleotide sequence ID" value="NC_019673.1"/>
</dbReference>
<name>K0JRD8_SACES</name>
<dbReference type="PANTHER" id="PTHR43646">
    <property type="entry name" value="GLYCOSYLTRANSFERASE"/>
    <property type="match status" value="1"/>
</dbReference>
<proteinExistence type="predicted"/>
<dbReference type="STRING" id="1179773.BN6_10330"/>
<dbReference type="eggNOG" id="COG1215">
    <property type="taxonomic scope" value="Bacteria"/>
</dbReference>
<dbReference type="Proteomes" id="UP000006281">
    <property type="component" value="Chromosome"/>
</dbReference>
<dbReference type="HOGENOM" id="CLU_038143_0_0_11"/>
<dbReference type="EMBL" id="HE804045">
    <property type="protein sequence ID" value="CCH28361.1"/>
    <property type="molecule type" value="Genomic_DNA"/>
</dbReference>
<evidence type="ECO:0000313" key="4">
    <source>
        <dbReference type="Proteomes" id="UP000006281"/>
    </source>
</evidence>
<dbReference type="KEGG" id="sesp:BN6_10330"/>
<keyword evidence="3" id="KW-0328">Glycosyltransferase</keyword>
<dbReference type="Gene3D" id="3.90.550.10">
    <property type="entry name" value="Spore Coat Polysaccharide Biosynthesis Protein SpsA, Chain A"/>
    <property type="match status" value="1"/>
</dbReference>
<keyword evidence="1" id="KW-1133">Transmembrane helix</keyword>